<accession>A0ABR3P2A9</accession>
<keyword evidence="6" id="KW-1185">Reference proteome</keyword>
<name>A0ABR3P2A9_9PEZI</name>
<evidence type="ECO:0000256" key="2">
    <source>
        <dbReference type="ARBA" id="ARBA00022630"/>
    </source>
</evidence>
<dbReference type="PANTHER" id="PTHR42877:SF4">
    <property type="entry name" value="FAD_NAD(P)-BINDING DOMAIN-CONTAINING PROTEIN-RELATED"/>
    <property type="match status" value="1"/>
</dbReference>
<comment type="caution">
    <text evidence="5">The sequence shown here is derived from an EMBL/GenBank/DDBJ whole genome shotgun (WGS) entry which is preliminary data.</text>
</comment>
<dbReference type="PANTHER" id="PTHR42877">
    <property type="entry name" value="L-ORNITHINE N(5)-MONOOXYGENASE-RELATED"/>
    <property type="match status" value="1"/>
</dbReference>
<dbReference type="RefSeq" id="XP_069196493.1">
    <property type="nucleotide sequence ID" value="XM_069344078.1"/>
</dbReference>
<keyword evidence="4" id="KW-0560">Oxidoreductase</keyword>
<evidence type="ECO:0008006" key="7">
    <source>
        <dbReference type="Google" id="ProtNLM"/>
    </source>
</evidence>
<dbReference type="InterPro" id="IPR020946">
    <property type="entry name" value="Flavin_mOase-like"/>
</dbReference>
<dbReference type="Gene3D" id="3.50.50.60">
    <property type="entry name" value="FAD/NAD(P)-binding domain"/>
    <property type="match status" value="3"/>
</dbReference>
<gene>
    <name evidence="5" type="ORF">AAFC00_004437</name>
</gene>
<organism evidence="5 6">
    <name type="scientific">Neodothiora populina</name>
    <dbReference type="NCBI Taxonomy" id="2781224"/>
    <lineage>
        <taxon>Eukaryota</taxon>
        <taxon>Fungi</taxon>
        <taxon>Dikarya</taxon>
        <taxon>Ascomycota</taxon>
        <taxon>Pezizomycotina</taxon>
        <taxon>Dothideomycetes</taxon>
        <taxon>Dothideomycetidae</taxon>
        <taxon>Dothideales</taxon>
        <taxon>Dothioraceae</taxon>
        <taxon>Neodothiora</taxon>
    </lineage>
</organism>
<dbReference type="Proteomes" id="UP001562354">
    <property type="component" value="Unassembled WGS sequence"/>
</dbReference>
<evidence type="ECO:0000256" key="4">
    <source>
        <dbReference type="ARBA" id="ARBA00023002"/>
    </source>
</evidence>
<evidence type="ECO:0000256" key="3">
    <source>
        <dbReference type="ARBA" id="ARBA00022827"/>
    </source>
</evidence>
<sequence length="541" mass="61680">MAPQTEPRLIIIGCGTAGIAMAARLRSQLGYRNFTIYERERDVGGTWFLNTYPGVGCDVDSHLYSFSFNPNPNWSRRFAEQSEILEYLNETVDKFGVRNHVKLRSEVTSANWIPEKGVWKVGLRDMETSHEFFHEAEMVVSCVGTISIPKDCDIPGHENYKGALFHSARWNHNVNLKGKRVGIIGNGCSGAQLMPQVAKEAAEVVQFQRSPQWINDRPNPEFSSLRKWCFANVPLYGKCYRFWVWKSTDVLHSLYVTGDDALERQRAEAQRTAEEYMRRVAPKKYLEILIPKFPLGCKRRIFDPGYLECLHWPNVQLTTERITGFTKTGLRTNRREFELDAVVLSSGFKIQEFLSPIELVGKDGQTLNEHWENTRGAQAYKATFVSGFPNFGIVFGPNAFPAHNSVIFTNETQVEFIIKTLIKPVLRGNFKVLDVKQAAEDYDTNNVQDKLKNMVWNGGCANWNLDAAGRNTTNYHDPTWKFWWELYWPVWEDFNLYGRSGSLPMAPWTKLAIWATAAPVAAGCLFQASRMAGRRGLFGLA</sequence>
<dbReference type="GeneID" id="95978137"/>
<dbReference type="Pfam" id="PF00743">
    <property type="entry name" value="FMO-like"/>
    <property type="match status" value="1"/>
</dbReference>
<keyword evidence="3" id="KW-0274">FAD</keyword>
<proteinExistence type="inferred from homology"/>
<evidence type="ECO:0000313" key="5">
    <source>
        <dbReference type="EMBL" id="KAL1296811.1"/>
    </source>
</evidence>
<evidence type="ECO:0000256" key="1">
    <source>
        <dbReference type="ARBA" id="ARBA00010139"/>
    </source>
</evidence>
<protein>
    <recommendedName>
        <fullName evidence="7">Monooxygenase</fullName>
    </recommendedName>
</protein>
<dbReference type="EMBL" id="JBFMKM010000016">
    <property type="protein sequence ID" value="KAL1296811.1"/>
    <property type="molecule type" value="Genomic_DNA"/>
</dbReference>
<reference evidence="5 6" key="1">
    <citation type="submission" date="2024-07" db="EMBL/GenBank/DDBJ databases">
        <title>Draft sequence of the Neodothiora populina.</title>
        <authorList>
            <person name="Drown D.D."/>
            <person name="Schuette U.S."/>
            <person name="Buechlein A.B."/>
            <person name="Rusch D.R."/>
            <person name="Winton L.W."/>
            <person name="Adams G.A."/>
        </authorList>
    </citation>
    <scope>NUCLEOTIDE SEQUENCE [LARGE SCALE GENOMIC DNA]</scope>
    <source>
        <strain evidence="5 6">CPC 39397</strain>
    </source>
</reference>
<dbReference type="InterPro" id="IPR036188">
    <property type="entry name" value="FAD/NAD-bd_sf"/>
</dbReference>
<dbReference type="InterPro" id="IPR051209">
    <property type="entry name" value="FAD-bind_Monooxygenase_sf"/>
</dbReference>
<evidence type="ECO:0000313" key="6">
    <source>
        <dbReference type="Proteomes" id="UP001562354"/>
    </source>
</evidence>
<dbReference type="SUPFAM" id="SSF51905">
    <property type="entry name" value="FAD/NAD(P)-binding domain"/>
    <property type="match status" value="2"/>
</dbReference>
<comment type="similarity">
    <text evidence="1">Belongs to the FAD-binding monooxygenase family.</text>
</comment>
<keyword evidence="2" id="KW-0285">Flavoprotein</keyword>